<dbReference type="AlphaFoldDB" id="A0A2P2IZV6"/>
<feature type="chain" id="PRO_5015123644" evidence="1">
    <location>
        <begin position="19"/>
        <end position="58"/>
    </location>
</feature>
<keyword evidence="1" id="KW-0732">Signal</keyword>
<evidence type="ECO:0000313" key="2">
    <source>
        <dbReference type="EMBL" id="MBW86784.1"/>
    </source>
</evidence>
<feature type="signal peptide" evidence="1">
    <location>
        <begin position="1"/>
        <end position="18"/>
    </location>
</feature>
<organism evidence="2">
    <name type="scientific">Rhizophora mucronata</name>
    <name type="common">Asiatic mangrove</name>
    <dbReference type="NCBI Taxonomy" id="61149"/>
    <lineage>
        <taxon>Eukaryota</taxon>
        <taxon>Viridiplantae</taxon>
        <taxon>Streptophyta</taxon>
        <taxon>Embryophyta</taxon>
        <taxon>Tracheophyta</taxon>
        <taxon>Spermatophyta</taxon>
        <taxon>Magnoliopsida</taxon>
        <taxon>eudicotyledons</taxon>
        <taxon>Gunneridae</taxon>
        <taxon>Pentapetalae</taxon>
        <taxon>rosids</taxon>
        <taxon>fabids</taxon>
        <taxon>Malpighiales</taxon>
        <taxon>Rhizophoraceae</taxon>
        <taxon>Rhizophora</taxon>
    </lineage>
</organism>
<protein>
    <submittedName>
        <fullName evidence="2">Uncharacterized protein MANES_05G075900</fullName>
    </submittedName>
</protein>
<reference evidence="2" key="1">
    <citation type="submission" date="2018-02" db="EMBL/GenBank/DDBJ databases">
        <title>Rhizophora mucronata_Transcriptome.</title>
        <authorList>
            <person name="Meera S.P."/>
            <person name="Sreeshan A."/>
            <person name="Augustine A."/>
        </authorList>
    </citation>
    <scope>NUCLEOTIDE SEQUENCE</scope>
    <source>
        <tissue evidence="2">Leaf</tissue>
    </source>
</reference>
<name>A0A2P2IZV6_RHIMU</name>
<proteinExistence type="predicted"/>
<dbReference type="EMBL" id="GGEC01006301">
    <property type="protein sequence ID" value="MBW86784.1"/>
    <property type="molecule type" value="Transcribed_RNA"/>
</dbReference>
<evidence type="ECO:0000256" key="1">
    <source>
        <dbReference type="SAM" id="SignalP"/>
    </source>
</evidence>
<sequence length="58" mass="6708">MICKYLEFFFLIFFPLYSIFPEFPSSADVFKIGKLPIGLAKEAKKQNSNHNSLPNQHT</sequence>
<accession>A0A2P2IZV6</accession>